<evidence type="ECO:0000256" key="11">
    <source>
        <dbReference type="ARBA" id="ARBA00080475"/>
    </source>
</evidence>
<evidence type="ECO:0000256" key="6">
    <source>
        <dbReference type="ARBA" id="ARBA00022842"/>
    </source>
</evidence>
<accession>A0AAV8Z2L0</accession>
<dbReference type="FunFam" id="3.90.79.10:FF:000035">
    <property type="entry name" value="Uridine diphosphate glucose pyrophosphatase"/>
    <property type="match status" value="1"/>
</dbReference>
<dbReference type="SUPFAM" id="SSF55811">
    <property type="entry name" value="Nudix"/>
    <property type="match status" value="1"/>
</dbReference>
<dbReference type="CDD" id="cd18887">
    <property type="entry name" value="NUDIX_UGPPase_Nudt14"/>
    <property type="match status" value="1"/>
</dbReference>
<dbReference type="Proteomes" id="UP001162162">
    <property type="component" value="Unassembled WGS sequence"/>
</dbReference>
<comment type="caution">
    <text evidence="12">The sequence shown here is derived from an EMBL/GenBank/DDBJ whole genome shotgun (WGS) entry which is preliminary data.</text>
</comment>
<evidence type="ECO:0000313" key="13">
    <source>
        <dbReference type="Proteomes" id="UP001162162"/>
    </source>
</evidence>
<keyword evidence="13" id="KW-1185">Reference proteome</keyword>
<comment type="function">
    <text evidence="8">Hydrolyzes UDP-glucose to glucose 1-phosphate and UMP and ADP-ribose to ribose 5-phosphate and AMP. The physiological substrate is probably UDP-glucose. Poor activity on other substrates such as ADP-glucose, CDP-glucose, GDP-glucose and GDP-mannose.</text>
</comment>
<gene>
    <name evidence="12" type="ORF">NQ318_017572</name>
</gene>
<keyword evidence="4" id="KW-0963">Cytoplasm</keyword>
<dbReference type="GO" id="GO:0005737">
    <property type="term" value="C:cytoplasm"/>
    <property type="evidence" value="ECO:0007669"/>
    <property type="project" value="UniProtKB-SubCell"/>
</dbReference>
<dbReference type="GO" id="GO:0019693">
    <property type="term" value="P:ribose phosphate metabolic process"/>
    <property type="evidence" value="ECO:0007669"/>
    <property type="project" value="TreeGrafter"/>
</dbReference>
<dbReference type="PANTHER" id="PTHR11839">
    <property type="entry name" value="UDP/ADP-SUGAR PYROPHOSPHATASE"/>
    <property type="match status" value="1"/>
</dbReference>
<evidence type="ECO:0000256" key="5">
    <source>
        <dbReference type="ARBA" id="ARBA00022801"/>
    </source>
</evidence>
<keyword evidence="6" id="KW-0460">Magnesium</keyword>
<evidence type="ECO:0000256" key="2">
    <source>
        <dbReference type="ARBA" id="ARBA00004496"/>
    </source>
</evidence>
<keyword evidence="5" id="KW-0378">Hydrolase</keyword>
<evidence type="ECO:0000256" key="8">
    <source>
        <dbReference type="ARBA" id="ARBA00054674"/>
    </source>
</evidence>
<dbReference type="EC" id="3.6.1.45" evidence="9"/>
<dbReference type="PANTHER" id="PTHR11839:SF15">
    <property type="entry name" value="URIDINE DIPHOSPHATE GLUCOSE PYROPHOSPHATASE NUDT14"/>
    <property type="match status" value="1"/>
</dbReference>
<evidence type="ECO:0000256" key="1">
    <source>
        <dbReference type="ARBA" id="ARBA00001946"/>
    </source>
</evidence>
<comment type="subunit">
    <text evidence="3">Homodimer.</text>
</comment>
<dbReference type="GO" id="GO:0008768">
    <property type="term" value="F:UDP-sugar diphosphatase activity"/>
    <property type="evidence" value="ECO:0007669"/>
    <property type="project" value="UniProtKB-EC"/>
</dbReference>
<evidence type="ECO:0000256" key="10">
    <source>
        <dbReference type="ARBA" id="ARBA00071467"/>
    </source>
</evidence>
<sequence>MDKVSDVTVKPLDKSIYMKPFTMHYIQNGTKKTWDLLSVHDSVAIIIYNITRDVLIFVKQFRPAVYFGTIPEEERKVDNKIDTEKYPPELGITIELCAGIVDKDLPLDVIAKEEVLEECDPELVHSEVCRLRFYCEVTDDMKVSEGGGIGDEIIDVIEMSVDEVKKYVSQDNVKSPPSFMFSIYWFLYHKVMQRIH</sequence>
<name>A0AAV8Z2L0_9CUCU</name>
<dbReference type="Gene3D" id="3.90.79.10">
    <property type="entry name" value="Nucleoside Triphosphate Pyrophosphohydrolase"/>
    <property type="match status" value="1"/>
</dbReference>
<reference evidence="12" key="1">
    <citation type="journal article" date="2023" name="Insect Mol. Biol.">
        <title>Genome sequencing provides insights into the evolution of gene families encoding plant cell wall-degrading enzymes in longhorned beetles.</title>
        <authorList>
            <person name="Shin N.R."/>
            <person name="Okamura Y."/>
            <person name="Kirsch R."/>
            <person name="Pauchet Y."/>
        </authorList>
    </citation>
    <scope>NUCLEOTIDE SEQUENCE</scope>
    <source>
        <strain evidence="12">AMC_N1</strain>
    </source>
</reference>
<dbReference type="AlphaFoldDB" id="A0AAV8Z2L0"/>
<comment type="subcellular location">
    <subcellularLocation>
        <location evidence="2">Cytoplasm</location>
    </subcellularLocation>
</comment>
<comment type="catalytic activity">
    <reaction evidence="7">
        <text>UDP-sugar + H2O = UMP + alpha-D-aldose 1-phosphate.</text>
        <dbReference type="EC" id="3.6.1.45"/>
    </reaction>
</comment>
<evidence type="ECO:0000256" key="7">
    <source>
        <dbReference type="ARBA" id="ARBA00051086"/>
    </source>
</evidence>
<dbReference type="GO" id="GO:0006753">
    <property type="term" value="P:nucleoside phosphate metabolic process"/>
    <property type="evidence" value="ECO:0007669"/>
    <property type="project" value="TreeGrafter"/>
</dbReference>
<evidence type="ECO:0000313" key="12">
    <source>
        <dbReference type="EMBL" id="KAJ8957680.1"/>
    </source>
</evidence>
<evidence type="ECO:0000256" key="4">
    <source>
        <dbReference type="ARBA" id="ARBA00022490"/>
    </source>
</evidence>
<organism evidence="12 13">
    <name type="scientific">Aromia moschata</name>
    <dbReference type="NCBI Taxonomy" id="1265417"/>
    <lineage>
        <taxon>Eukaryota</taxon>
        <taxon>Metazoa</taxon>
        <taxon>Ecdysozoa</taxon>
        <taxon>Arthropoda</taxon>
        <taxon>Hexapoda</taxon>
        <taxon>Insecta</taxon>
        <taxon>Pterygota</taxon>
        <taxon>Neoptera</taxon>
        <taxon>Endopterygota</taxon>
        <taxon>Coleoptera</taxon>
        <taxon>Polyphaga</taxon>
        <taxon>Cucujiformia</taxon>
        <taxon>Chrysomeloidea</taxon>
        <taxon>Cerambycidae</taxon>
        <taxon>Cerambycinae</taxon>
        <taxon>Callichromatini</taxon>
        <taxon>Aromia</taxon>
    </lineage>
</organism>
<proteinExistence type="predicted"/>
<protein>
    <recommendedName>
        <fullName evidence="10">Uridine diphosphate glucose pyrophosphatase NUDT14</fullName>
        <ecNumber evidence="9">3.6.1.45</ecNumber>
    </recommendedName>
    <alternativeName>
        <fullName evidence="11">Nucleoside diphosphate-linked moiety X motif 14</fullName>
    </alternativeName>
</protein>
<evidence type="ECO:0000256" key="3">
    <source>
        <dbReference type="ARBA" id="ARBA00011738"/>
    </source>
</evidence>
<dbReference type="InterPro" id="IPR015797">
    <property type="entry name" value="NUDIX_hydrolase-like_dom_sf"/>
</dbReference>
<dbReference type="EMBL" id="JAPWTK010000021">
    <property type="protein sequence ID" value="KAJ8957680.1"/>
    <property type="molecule type" value="Genomic_DNA"/>
</dbReference>
<comment type="cofactor">
    <cofactor evidence="1">
        <name>Mg(2+)</name>
        <dbReference type="ChEBI" id="CHEBI:18420"/>
    </cofactor>
</comment>
<evidence type="ECO:0000256" key="9">
    <source>
        <dbReference type="ARBA" id="ARBA00066480"/>
    </source>
</evidence>